<protein>
    <recommendedName>
        <fullName evidence="10">SET domain-containing protein-lysine N-methyltransferase</fullName>
    </recommendedName>
</protein>
<gene>
    <name evidence="8" type="ORF">COV30_02315</name>
</gene>
<keyword evidence="2" id="KW-0158">Chromosome</keyword>
<dbReference type="SMART" id="SM00317">
    <property type="entry name" value="SET"/>
    <property type="match status" value="1"/>
</dbReference>
<proteinExistence type="predicted"/>
<name>A0A2H0R5B3_9BACT</name>
<dbReference type="PANTHER" id="PTHR22884">
    <property type="entry name" value="SET DOMAIN PROTEINS"/>
    <property type="match status" value="1"/>
</dbReference>
<evidence type="ECO:0000313" key="9">
    <source>
        <dbReference type="Proteomes" id="UP000230208"/>
    </source>
</evidence>
<keyword evidence="3" id="KW-0489">Methyltransferase</keyword>
<dbReference type="PROSITE" id="PS50280">
    <property type="entry name" value="SET"/>
    <property type="match status" value="1"/>
</dbReference>
<keyword evidence="5" id="KW-0949">S-adenosyl-L-methionine</keyword>
<evidence type="ECO:0000256" key="3">
    <source>
        <dbReference type="ARBA" id="ARBA00022603"/>
    </source>
</evidence>
<evidence type="ECO:0000256" key="2">
    <source>
        <dbReference type="ARBA" id="ARBA00022454"/>
    </source>
</evidence>
<dbReference type="PROSITE" id="PS50868">
    <property type="entry name" value="POST_SET"/>
    <property type="match status" value="1"/>
</dbReference>
<comment type="caution">
    <text evidence="8">The sequence shown here is derived from an EMBL/GenBank/DDBJ whole genome shotgun (WGS) entry which is preliminary data.</text>
</comment>
<dbReference type="Pfam" id="PF00856">
    <property type="entry name" value="SET"/>
    <property type="match status" value="1"/>
</dbReference>
<reference evidence="8 9" key="1">
    <citation type="submission" date="2017-09" db="EMBL/GenBank/DDBJ databases">
        <title>Depth-based differentiation of microbial function through sediment-hosted aquifers and enrichment of novel symbionts in the deep terrestrial subsurface.</title>
        <authorList>
            <person name="Probst A.J."/>
            <person name="Ladd B."/>
            <person name="Jarett J.K."/>
            <person name="Geller-Mcgrath D.E."/>
            <person name="Sieber C.M."/>
            <person name="Emerson J.B."/>
            <person name="Anantharaman K."/>
            <person name="Thomas B.C."/>
            <person name="Malmstrom R."/>
            <person name="Stieglmeier M."/>
            <person name="Klingl A."/>
            <person name="Woyke T."/>
            <person name="Ryan C.M."/>
            <person name="Banfield J.F."/>
        </authorList>
    </citation>
    <scope>NUCLEOTIDE SEQUENCE [LARGE SCALE GENOMIC DNA]</scope>
    <source>
        <strain evidence="8">CG10_big_fil_rev_8_21_14_0_10_37_15</strain>
    </source>
</reference>
<dbReference type="InterPro" id="IPR050777">
    <property type="entry name" value="SET2_Histone-Lys_MeTrsfase"/>
</dbReference>
<comment type="subcellular location">
    <subcellularLocation>
        <location evidence="1">Chromosome</location>
    </subcellularLocation>
</comment>
<evidence type="ECO:0000259" key="6">
    <source>
        <dbReference type="PROSITE" id="PS50280"/>
    </source>
</evidence>
<evidence type="ECO:0000256" key="5">
    <source>
        <dbReference type="ARBA" id="ARBA00022691"/>
    </source>
</evidence>
<dbReference type="InterPro" id="IPR046341">
    <property type="entry name" value="SET_dom_sf"/>
</dbReference>
<evidence type="ECO:0000256" key="4">
    <source>
        <dbReference type="ARBA" id="ARBA00022679"/>
    </source>
</evidence>
<dbReference type="EMBL" id="PCXP01000025">
    <property type="protein sequence ID" value="PIR41711.1"/>
    <property type="molecule type" value="Genomic_DNA"/>
</dbReference>
<dbReference type="SUPFAM" id="SSF82199">
    <property type="entry name" value="SET domain"/>
    <property type="match status" value="1"/>
</dbReference>
<evidence type="ECO:0000259" key="7">
    <source>
        <dbReference type="PROSITE" id="PS50868"/>
    </source>
</evidence>
<dbReference type="GO" id="GO:0032259">
    <property type="term" value="P:methylation"/>
    <property type="evidence" value="ECO:0007669"/>
    <property type="project" value="UniProtKB-KW"/>
</dbReference>
<dbReference type="GO" id="GO:0005694">
    <property type="term" value="C:chromosome"/>
    <property type="evidence" value="ECO:0007669"/>
    <property type="project" value="UniProtKB-SubCell"/>
</dbReference>
<feature type="domain" description="Post-SET" evidence="7">
    <location>
        <begin position="118"/>
        <end position="134"/>
    </location>
</feature>
<organism evidence="8 9">
    <name type="scientific">Candidatus Yanofskybacteria bacterium CG10_big_fil_rev_8_21_14_0_10_37_15</name>
    <dbReference type="NCBI Taxonomy" id="1975097"/>
    <lineage>
        <taxon>Bacteria</taxon>
        <taxon>Candidatus Yanofskyibacteriota</taxon>
    </lineage>
</organism>
<dbReference type="InterPro" id="IPR003616">
    <property type="entry name" value="Post-SET_dom"/>
</dbReference>
<feature type="domain" description="SET" evidence="6">
    <location>
        <begin position="4"/>
        <end position="111"/>
    </location>
</feature>
<dbReference type="SMART" id="SM00508">
    <property type="entry name" value="PostSET"/>
    <property type="match status" value="1"/>
</dbReference>
<dbReference type="AlphaFoldDB" id="A0A2H0R5B3"/>
<accession>A0A2H0R5B3</accession>
<keyword evidence="4" id="KW-0808">Transferase</keyword>
<dbReference type="InterPro" id="IPR001214">
    <property type="entry name" value="SET_dom"/>
</dbReference>
<dbReference type="Gene3D" id="2.170.270.10">
    <property type="entry name" value="SET domain"/>
    <property type="match status" value="1"/>
</dbReference>
<evidence type="ECO:0000256" key="1">
    <source>
        <dbReference type="ARBA" id="ARBA00004286"/>
    </source>
</evidence>
<sequence length="181" mass="20479">MNLPKLKRIETHLYGLGVFADEDILAGTLIDSFNGSFAPSLSASQLPTSTTGFDGRHAIQCARYIWRDGKKNGFARYLAHSCEPNCGIVGRFNIISMRNIKKGEELTWDYAMTEVSDAQMKCLCGSSNCRGLIGSLEYLNESQFRDFVIRNRGFISKWILEENQRNILEIYGYLYNLLARG</sequence>
<evidence type="ECO:0008006" key="10">
    <source>
        <dbReference type="Google" id="ProtNLM"/>
    </source>
</evidence>
<dbReference type="GO" id="GO:0008168">
    <property type="term" value="F:methyltransferase activity"/>
    <property type="evidence" value="ECO:0007669"/>
    <property type="project" value="UniProtKB-KW"/>
</dbReference>
<dbReference type="Proteomes" id="UP000230208">
    <property type="component" value="Unassembled WGS sequence"/>
</dbReference>
<evidence type="ECO:0000313" key="8">
    <source>
        <dbReference type="EMBL" id="PIR41711.1"/>
    </source>
</evidence>